<dbReference type="EMBL" id="QGDH01000038">
    <property type="protein sequence ID" value="RAR13238.1"/>
    <property type="molecule type" value="Genomic_DNA"/>
</dbReference>
<protein>
    <submittedName>
        <fullName evidence="2">Uncharacterized protein</fullName>
    </submittedName>
</protein>
<evidence type="ECO:0000313" key="2">
    <source>
        <dbReference type="EMBL" id="RAR13238.1"/>
    </source>
</evidence>
<organism evidence="2 3">
    <name type="scientific">Stemphylium lycopersici</name>
    <name type="common">Tomato gray leaf spot disease fungus</name>
    <name type="synonym">Thyrospora lycopersici</name>
    <dbReference type="NCBI Taxonomy" id="183478"/>
    <lineage>
        <taxon>Eukaryota</taxon>
        <taxon>Fungi</taxon>
        <taxon>Dikarya</taxon>
        <taxon>Ascomycota</taxon>
        <taxon>Pezizomycotina</taxon>
        <taxon>Dothideomycetes</taxon>
        <taxon>Pleosporomycetidae</taxon>
        <taxon>Pleosporales</taxon>
        <taxon>Pleosporineae</taxon>
        <taxon>Pleosporaceae</taxon>
        <taxon>Stemphylium</taxon>
    </lineage>
</organism>
<gene>
    <name evidence="2" type="ORF">DDE83_003372</name>
</gene>
<dbReference type="AlphaFoldDB" id="A0A364N7B5"/>
<feature type="signal peptide" evidence="1">
    <location>
        <begin position="1"/>
        <end position="21"/>
    </location>
</feature>
<accession>A0A364N7B5</accession>
<dbReference type="Proteomes" id="UP000249619">
    <property type="component" value="Unassembled WGS sequence"/>
</dbReference>
<keyword evidence="1" id="KW-0732">Signal</keyword>
<evidence type="ECO:0000256" key="1">
    <source>
        <dbReference type="SAM" id="SignalP"/>
    </source>
</evidence>
<proteinExistence type="predicted"/>
<comment type="caution">
    <text evidence="2">The sequence shown here is derived from an EMBL/GenBank/DDBJ whole genome shotgun (WGS) entry which is preliminary data.</text>
</comment>
<feature type="chain" id="PRO_5016852034" evidence="1">
    <location>
        <begin position="22"/>
        <end position="206"/>
    </location>
</feature>
<keyword evidence="3" id="KW-1185">Reference proteome</keyword>
<name>A0A364N7B5_STELY</name>
<sequence>MQLQASLTALALSSIFAATHAFATEPASISNLAVSLGVSIDDITSLNDNTDLATFNISAWAHSTAANDWHEDDKAVFLEDCKSIVHDALDDLKNGTRSLAKRATGFNSPAARAQIEQRVDEARAQRDSSSRRRLLQCNSGTQAKCTRCAGSCSLIYVGSAGGCSAVALGAETLTSGLATPAVLLTLGSCLAVASGQYWQCIENCIG</sequence>
<evidence type="ECO:0000313" key="3">
    <source>
        <dbReference type="Proteomes" id="UP000249619"/>
    </source>
</evidence>
<reference evidence="3" key="1">
    <citation type="submission" date="2018-05" db="EMBL/GenBank/DDBJ databases">
        <title>Draft genome sequence of Stemphylium lycopersici strain CIDEFI 213.</title>
        <authorList>
            <person name="Medina R."/>
            <person name="Franco M.E.E."/>
            <person name="Lucentini C.G."/>
            <person name="Saparrat M.C.N."/>
            <person name="Balatti P.A."/>
        </authorList>
    </citation>
    <scope>NUCLEOTIDE SEQUENCE [LARGE SCALE GENOMIC DNA]</scope>
    <source>
        <strain evidence="3">CIDEFI 213</strain>
    </source>
</reference>